<evidence type="ECO:0000313" key="2">
    <source>
        <dbReference type="Proteomes" id="UP000814140"/>
    </source>
</evidence>
<keyword evidence="2" id="KW-1185">Reference proteome</keyword>
<dbReference type="EMBL" id="MU277201">
    <property type="protein sequence ID" value="KAI0063820.1"/>
    <property type="molecule type" value="Genomic_DNA"/>
</dbReference>
<name>A0ACB8T6D9_9AGAM</name>
<protein>
    <submittedName>
        <fullName evidence="1">Uncharacterized protein</fullName>
    </submittedName>
</protein>
<organism evidence="1 2">
    <name type="scientific">Artomyces pyxidatus</name>
    <dbReference type="NCBI Taxonomy" id="48021"/>
    <lineage>
        <taxon>Eukaryota</taxon>
        <taxon>Fungi</taxon>
        <taxon>Dikarya</taxon>
        <taxon>Basidiomycota</taxon>
        <taxon>Agaricomycotina</taxon>
        <taxon>Agaricomycetes</taxon>
        <taxon>Russulales</taxon>
        <taxon>Auriscalpiaceae</taxon>
        <taxon>Artomyces</taxon>
    </lineage>
</organism>
<reference evidence="1" key="2">
    <citation type="journal article" date="2022" name="New Phytol.">
        <title>Evolutionary transition to the ectomycorrhizal habit in the genomes of a hyperdiverse lineage of mushroom-forming fungi.</title>
        <authorList>
            <person name="Looney B."/>
            <person name="Miyauchi S."/>
            <person name="Morin E."/>
            <person name="Drula E."/>
            <person name="Courty P.E."/>
            <person name="Kohler A."/>
            <person name="Kuo A."/>
            <person name="LaButti K."/>
            <person name="Pangilinan J."/>
            <person name="Lipzen A."/>
            <person name="Riley R."/>
            <person name="Andreopoulos W."/>
            <person name="He G."/>
            <person name="Johnson J."/>
            <person name="Nolan M."/>
            <person name="Tritt A."/>
            <person name="Barry K.W."/>
            <person name="Grigoriev I.V."/>
            <person name="Nagy L.G."/>
            <person name="Hibbett D."/>
            <person name="Henrissat B."/>
            <person name="Matheny P.B."/>
            <person name="Labbe J."/>
            <person name="Martin F.M."/>
        </authorList>
    </citation>
    <scope>NUCLEOTIDE SEQUENCE</scope>
    <source>
        <strain evidence="1">HHB10654</strain>
    </source>
</reference>
<proteinExistence type="predicted"/>
<comment type="caution">
    <text evidence="1">The sequence shown here is derived from an EMBL/GenBank/DDBJ whole genome shotgun (WGS) entry which is preliminary data.</text>
</comment>
<gene>
    <name evidence="1" type="ORF">BV25DRAFT_1823874</name>
</gene>
<reference evidence="1" key="1">
    <citation type="submission" date="2021-03" db="EMBL/GenBank/DDBJ databases">
        <authorList>
            <consortium name="DOE Joint Genome Institute"/>
            <person name="Ahrendt S."/>
            <person name="Looney B.P."/>
            <person name="Miyauchi S."/>
            <person name="Morin E."/>
            <person name="Drula E."/>
            <person name="Courty P.E."/>
            <person name="Chicoki N."/>
            <person name="Fauchery L."/>
            <person name="Kohler A."/>
            <person name="Kuo A."/>
            <person name="Labutti K."/>
            <person name="Pangilinan J."/>
            <person name="Lipzen A."/>
            <person name="Riley R."/>
            <person name="Andreopoulos W."/>
            <person name="He G."/>
            <person name="Johnson J."/>
            <person name="Barry K.W."/>
            <person name="Grigoriev I.V."/>
            <person name="Nagy L."/>
            <person name="Hibbett D."/>
            <person name="Henrissat B."/>
            <person name="Matheny P.B."/>
            <person name="Labbe J."/>
            <person name="Martin F."/>
        </authorList>
    </citation>
    <scope>NUCLEOTIDE SEQUENCE</scope>
    <source>
        <strain evidence="1">HHB10654</strain>
    </source>
</reference>
<accession>A0ACB8T6D9</accession>
<evidence type="ECO:0000313" key="1">
    <source>
        <dbReference type="EMBL" id="KAI0063820.1"/>
    </source>
</evidence>
<dbReference type="Proteomes" id="UP000814140">
    <property type="component" value="Unassembled WGS sequence"/>
</dbReference>
<sequence>MFDHASSAATPTTCCRSSVVTSLLLTVRKTATLSSRLHPLPVMTSLHLLPTELALKILENLDFRSLVVLKLTCNRLKTLIEDSVDPKYKVELAAAGLRDCPDELLSTVDRLDMLQRYQQAWRDLAGQELFDVPPPEGLSDLNSEFVFSGGILAQIYPQSTGTGTMICLTRLPSKRRRVDYRRWYLSFDQLRLNNPRADVTIDVSQDLLLFVASLNNRFPIIHVCSLSTGLPHPLGPASGVIHIQHGHLSPTTGTMEICGEYGAMVISSDGTGVNVKNVCIWNWRTGAIQTELVLSQSHMSLLSRISFCFLDDSHILTQSFPLRPPSRPLLQVYNFRTQCLLEFALPDNFPSRITRASFLHKSVHQSSTTIPGQGLFITDLDDKLVILRLFLQSDERFELSTPPRRLVDIFCASDPAEAVIPWTKWGATGAHLIHRLAPPHFLGRPTYFSVFGMRTVHIESHNGNRTFVVTDYHPRRVKRTLAQGVGRDNGKVQGWAEGSEVGGGYGPGLPTIVKKVTIPDERLEGLLLRLDKYYLHEDGLLVQIHERVGNVWTTKQRCIPF</sequence>